<proteinExistence type="predicted"/>
<accession>A0ABQ2F825</accession>
<protein>
    <submittedName>
        <fullName evidence="2">Uncharacterized protein</fullName>
    </submittedName>
</protein>
<dbReference type="Proteomes" id="UP000662111">
    <property type="component" value="Unassembled WGS sequence"/>
</dbReference>
<feature type="region of interest" description="Disordered" evidence="1">
    <location>
        <begin position="1"/>
        <end position="21"/>
    </location>
</feature>
<evidence type="ECO:0000313" key="3">
    <source>
        <dbReference type="Proteomes" id="UP000662111"/>
    </source>
</evidence>
<gene>
    <name evidence="2" type="ORF">GCM10011509_16700</name>
</gene>
<evidence type="ECO:0000313" key="2">
    <source>
        <dbReference type="EMBL" id="GGK68963.1"/>
    </source>
</evidence>
<keyword evidence="3" id="KW-1185">Reference proteome</keyword>
<sequence length="82" mass="8874">MHSRTYHQGIDDQGGDRWGSTVEKDSDLVAAGVRVIGVSPWTLYTCPARFLTRLRKVVDLGLAGPGPAVRVVRQGSEERPAG</sequence>
<organism evidence="2 3">
    <name type="scientific">Ornithinimicrobium pekingense</name>
    <dbReference type="NCBI Taxonomy" id="384677"/>
    <lineage>
        <taxon>Bacteria</taxon>
        <taxon>Bacillati</taxon>
        <taxon>Actinomycetota</taxon>
        <taxon>Actinomycetes</taxon>
        <taxon>Micrococcales</taxon>
        <taxon>Ornithinimicrobiaceae</taxon>
        <taxon>Ornithinimicrobium</taxon>
    </lineage>
</organism>
<reference evidence="3" key="1">
    <citation type="journal article" date="2019" name="Int. J. Syst. Evol. Microbiol.">
        <title>The Global Catalogue of Microorganisms (GCM) 10K type strain sequencing project: providing services to taxonomists for standard genome sequencing and annotation.</title>
        <authorList>
            <consortium name="The Broad Institute Genomics Platform"/>
            <consortium name="The Broad Institute Genome Sequencing Center for Infectious Disease"/>
            <person name="Wu L."/>
            <person name="Ma J."/>
        </authorList>
    </citation>
    <scope>NUCLEOTIDE SEQUENCE [LARGE SCALE GENOMIC DNA]</scope>
    <source>
        <strain evidence="3">CGMCC 1.5362</strain>
    </source>
</reference>
<evidence type="ECO:0000256" key="1">
    <source>
        <dbReference type="SAM" id="MobiDB-lite"/>
    </source>
</evidence>
<comment type="caution">
    <text evidence="2">The sequence shown here is derived from an EMBL/GenBank/DDBJ whole genome shotgun (WGS) entry which is preliminary data.</text>
</comment>
<dbReference type="EMBL" id="BMLB01000003">
    <property type="protein sequence ID" value="GGK68963.1"/>
    <property type="molecule type" value="Genomic_DNA"/>
</dbReference>
<dbReference type="RefSeq" id="WP_022921468.1">
    <property type="nucleotide sequence ID" value="NZ_BMLB01000003.1"/>
</dbReference>
<name>A0ABQ2F825_9MICO</name>